<dbReference type="InterPro" id="IPR036322">
    <property type="entry name" value="WD40_repeat_dom_sf"/>
</dbReference>
<evidence type="ECO:0000256" key="2">
    <source>
        <dbReference type="ARBA" id="ARBA00022737"/>
    </source>
</evidence>
<keyword evidence="2" id="KW-0677">Repeat</keyword>
<feature type="compositionally biased region" description="Low complexity" evidence="4">
    <location>
        <begin position="243"/>
        <end position="261"/>
    </location>
</feature>
<evidence type="ECO:0000313" key="6">
    <source>
        <dbReference type="Proteomes" id="UP000054408"/>
    </source>
</evidence>
<name>A0A0L0D1H6_THETB</name>
<dbReference type="CDD" id="cd00200">
    <property type="entry name" value="WD40"/>
    <property type="match status" value="1"/>
</dbReference>
<evidence type="ECO:0000313" key="5">
    <source>
        <dbReference type="EMBL" id="KNC46214.1"/>
    </source>
</evidence>
<dbReference type="EMBL" id="GL349442">
    <property type="protein sequence ID" value="KNC46214.1"/>
    <property type="molecule type" value="Genomic_DNA"/>
</dbReference>
<accession>A0A0L0D1H6</accession>
<dbReference type="PANTHER" id="PTHR44324">
    <property type="entry name" value="WD40 REPEAT DOMAIN 95"/>
    <property type="match status" value="1"/>
</dbReference>
<dbReference type="Gene3D" id="2.130.10.10">
    <property type="entry name" value="YVTN repeat-like/Quinoprotein amine dehydrogenase"/>
    <property type="match status" value="3"/>
</dbReference>
<feature type="repeat" description="WD" evidence="3">
    <location>
        <begin position="443"/>
        <end position="489"/>
    </location>
</feature>
<dbReference type="GeneID" id="25562324"/>
<dbReference type="Proteomes" id="UP000054408">
    <property type="component" value="Unassembled WGS sequence"/>
</dbReference>
<dbReference type="SUPFAM" id="SSF50978">
    <property type="entry name" value="WD40 repeat-like"/>
    <property type="match status" value="2"/>
</dbReference>
<dbReference type="eggNOG" id="KOG0266">
    <property type="taxonomic scope" value="Eukaryota"/>
</dbReference>
<feature type="region of interest" description="Disordered" evidence="4">
    <location>
        <begin position="1502"/>
        <end position="1526"/>
    </location>
</feature>
<sequence>MSSNPSLSGSRSLSRTLSRALLTASASELSEAGVGGRAEAPALSERSDREPGYKHLPPDALPRAAPLDRPYERPLVSMVDMDTRLTRSMATLVPIHPPSDSPSALAHPPLRNDPAGGVLHPLPRGALKVNPARGVRILDRPPKVKSKVDRKLRARAASAASSSPHAAALHDLGADRESANSRLLASMRARDPLRALVKTSSLLDFRRGRPHLARDQARALSRRMRRRHRAVHGKQTDGESSDELSSSSVGSSSSSSSLSSSSSATEASASAAAAAESAGLTLHAAIVHNILQQLSKDQLAYVQQVFAAAPDQELSRLEFVATLEVALNASPHSGVNTLASEQLHDAVVAELCEVFNRIDIGSRGVVSSTEFLDYVLHSGESHQVIESLGITAYATTPELVMPEHDEQITRIRGFSALNHLVTCHKNGLASVWNPANGTLVRRLRGHESSVLDVDLVPPSDDVQVHRLVTSSVDRTIIMWDATSYSKLSQWRTDTPQTALAWAEPIRKLFSGGTDGLVKAFDLKTAVDEMEVYPKAHTNWITDLAYIAPIASLVSASLDGTVVVWDVERARKRVVFTGHSKAVHAVAFAEKSKLVVSGGVDRDLLVWNPFMDSVLQRMSGHDKPILSIIAIPHSHEVISADMAGKIRVWDIRRFQCLQTLGGRGSPHFVRPFECLTYSPKTASIITVGRRWLIYPSLGESVDDSAAKFPISTLIYNSAFDNILVVAGTEVTIWDVATARAIATYSHFSSCEIVLLRLSRNQRQVIVANALGVISVFNYSTGALVLSFQAFACELLSSEIYFGAGKPVESKYDPITPPDSLPETAVLSSAFALDNVCDLYHVGQDALLLTTTQGYILVYDISTPGAERVMYTLHSSNESQQHDVSASAYCPHVRMFACGGSGLAFHIWKMDTYSSYHTKRIERDITAACFAHNMDAFITADTGARIIVYSLGSFNALSTMQLGAELNINSLTYSAAAKVLVSTHQEAVDGPLHAMSWSLIEIARELWYAVEAAEDVRARRAARAASRASRALPELPGDSAGGPPPPATTTPAYAALVAADESDAHADLAPVVLSQAQAYLRGLDDEVARVTGVPNEADDEAESAAEARARHEAAVRARVQRLARGRGFGTGSRVEGGSSASQSSASKLNRARCLRVTDALPLHELHGRSTPDDYRRVVDERRRRKRASAIRFPRHVSGDRNQVLTNLNAFTMHVWPGSNEYVTAVAVSEPVPALLFGTQSGRVKAYSPYGEYYGELLLKVADPVWDFPLDKRELLPKLDEDAHEAVLVEKVAELTSPSRRLASPLRAVSAPPPRLGAGESDDEGQSDGDRGSADGSDATGFVTPAQRGGSQPPGGGATLDAQYASHKSMLDGDDDDAMAVVMALQRPSNRGRRKVEYMKEKERYMGALSPFYNELKRSSYQPQVVRPFFLPKSSTNVRQDAMIRGRESMRSTNFWRMRREAEAKQHVIEANPLWKEYMMAKKRRASSRNQVYVPTFDGRAKRLEADADKPWRTSKAQPTESDFGQEKRTELRKLAAADRKRAQAEAEAAIRSEEAGRKRAAVAKAAKAAKAAQALRKASGSAGRLARPLDAESRSQLTRQNTLKRLQRTLGGSLSSLNKRESPGMSSRRLQLSGSGGGQHSVRGKRREQRSQSQKASRRMSRRGAQFAALKNTP</sequence>
<feature type="region of interest" description="Disordered" evidence="4">
    <location>
        <begin position="1300"/>
        <end position="1358"/>
    </location>
</feature>
<dbReference type="PROSITE" id="PS50294">
    <property type="entry name" value="WD_REPEATS_REGION"/>
    <property type="match status" value="3"/>
</dbReference>
<feature type="region of interest" description="Disordered" evidence="4">
    <location>
        <begin position="1575"/>
        <end position="1672"/>
    </location>
</feature>
<feature type="region of interest" description="Disordered" evidence="4">
    <location>
        <begin position="1125"/>
        <end position="1146"/>
    </location>
</feature>
<organism evidence="5 6">
    <name type="scientific">Thecamonas trahens ATCC 50062</name>
    <dbReference type="NCBI Taxonomy" id="461836"/>
    <lineage>
        <taxon>Eukaryota</taxon>
        <taxon>Apusozoa</taxon>
        <taxon>Apusomonadida</taxon>
        <taxon>Apusomonadidae</taxon>
        <taxon>Thecamonas</taxon>
    </lineage>
</organism>
<keyword evidence="1 3" id="KW-0853">WD repeat</keyword>
<dbReference type="SMART" id="SM00320">
    <property type="entry name" value="WD40"/>
    <property type="match status" value="10"/>
</dbReference>
<evidence type="ECO:0000256" key="3">
    <source>
        <dbReference type="PROSITE-ProRule" id="PRU00221"/>
    </source>
</evidence>
<proteinExistence type="predicted"/>
<feature type="region of interest" description="Disordered" evidence="4">
    <location>
        <begin position="1025"/>
        <end position="1048"/>
    </location>
</feature>
<keyword evidence="6" id="KW-1185">Reference proteome</keyword>
<dbReference type="InterPro" id="IPR001680">
    <property type="entry name" value="WD40_rpt"/>
</dbReference>
<feature type="repeat" description="WD" evidence="3">
    <location>
        <begin position="575"/>
        <end position="607"/>
    </location>
</feature>
<dbReference type="PROSITE" id="PS50082">
    <property type="entry name" value="WD_REPEATS_2"/>
    <property type="match status" value="4"/>
</dbReference>
<dbReference type="InterPro" id="IPR015943">
    <property type="entry name" value="WD40/YVTN_repeat-like_dom_sf"/>
</dbReference>
<feature type="compositionally biased region" description="Low complexity" evidence="4">
    <location>
        <begin position="155"/>
        <end position="167"/>
    </location>
</feature>
<evidence type="ECO:0000256" key="4">
    <source>
        <dbReference type="SAM" id="MobiDB-lite"/>
    </source>
</evidence>
<dbReference type="STRING" id="461836.A0A0L0D1H6"/>
<feature type="region of interest" description="Disordered" evidence="4">
    <location>
        <begin position="24"/>
        <end position="68"/>
    </location>
</feature>
<feature type="region of interest" description="Disordered" evidence="4">
    <location>
        <begin position="144"/>
        <end position="173"/>
    </location>
</feature>
<feature type="region of interest" description="Disordered" evidence="4">
    <location>
        <begin position="94"/>
        <end position="115"/>
    </location>
</feature>
<evidence type="ECO:0000256" key="1">
    <source>
        <dbReference type="ARBA" id="ARBA00022574"/>
    </source>
</evidence>
<dbReference type="InterPro" id="IPR019775">
    <property type="entry name" value="WD40_repeat_CS"/>
</dbReference>
<dbReference type="PROSITE" id="PS00678">
    <property type="entry name" value="WD_REPEATS_1"/>
    <property type="match status" value="2"/>
</dbReference>
<reference evidence="5 6" key="1">
    <citation type="submission" date="2010-05" db="EMBL/GenBank/DDBJ databases">
        <title>The Genome Sequence of Thecamonas trahens ATCC 50062.</title>
        <authorList>
            <consortium name="The Broad Institute Genome Sequencing Platform"/>
            <person name="Russ C."/>
            <person name="Cuomo C."/>
            <person name="Shea T."/>
            <person name="Young S.K."/>
            <person name="Zeng Q."/>
            <person name="Koehrsen M."/>
            <person name="Haas B."/>
            <person name="Borodovsky M."/>
            <person name="Guigo R."/>
            <person name="Alvarado L."/>
            <person name="Berlin A."/>
            <person name="Bochicchio J."/>
            <person name="Borenstein D."/>
            <person name="Chapman S."/>
            <person name="Chen Z."/>
            <person name="Freedman E."/>
            <person name="Gellesch M."/>
            <person name="Goldberg J."/>
            <person name="Griggs A."/>
            <person name="Gujja S."/>
            <person name="Heilman E."/>
            <person name="Heiman D."/>
            <person name="Hepburn T."/>
            <person name="Howarth C."/>
            <person name="Jen D."/>
            <person name="Larson L."/>
            <person name="Mehta T."/>
            <person name="Park D."/>
            <person name="Pearson M."/>
            <person name="Roberts A."/>
            <person name="Saif S."/>
            <person name="Shenoy N."/>
            <person name="Sisk P."/>
            <person name="Stolte C."/>
            <person name="Sykes S."/>
            <person name="Thomson T."/>
            <person name="Walk T."/>
            <person name="White J."/>
            <person name="Yandava C."/>
            <person name="Burger G."/>
            <person name="Gray M.W."/>
            <person name="Holland P.W.H."/>
            <person name="King N."/>
            <person name="Lang F.B.F."/>
            <person name="Roger A.J."/>
            <person name="Ruiz-Trillo I."/>
            <person name="Lander E."/>
            <person name="Nusbaum C."/>
        </authorList>
    </citation>
    <scope>NUCLEOTIDE SEQUENCE [LARGE SCALE GENOMIC DNA]</scope>
    <source>
        <strain evidence="5 6">ATCC 50062</strain>
    </source>
</reference>
<dbReference type="Pfam" id="PF00400">
    <property type="entry name" value="WD40"/>
    <property type="match status" value="4"/>
</dbReference>
<feature type="region of interest" description="Disordered" evidence="4">
    <location>
        <begin position="214"/>
        <end position="261"/>
    </location>
</feature>
<gene>
    <name evidence="5" type="ORF">AMSG_02665</name>
</gene>
<protein>
    <submittedName>
        <fullName evidence="5">WD40 domain-containing protein</fullName>
    </submittedName>
</protein>
<dbReference type="PANTHER" id="PTHR44324:SF4">
    <property type="entry name" value="WD40 REPEAT DOMAIN 95"/>
    <property type="match status" value="1"/>
</dbReference>
<feature type="compositionally biased region" description="Basic and acidic residues" evidence="4">
    <location>
        <begin position="45"/>
        <end position="57"/>
    </location>
</feature>
<feature type="compositionally biased region" description="Polar residues" evidence="4">
    <location>
        <begin position="1592"/>
        <end position="1615"/>
    </location>
</feature>
<dbReference type="OrthoDB" id="1068471at2759"/>
<feature type="repeat" description="WD" evidence="3">
    <location>
        <begin position="617"/>
        <end position="658"/>
    </location>
</feature>
<dbReference type="RefSeq" id="XP_013760511.1">
    <property type="nucleotide sequence ID" value="XM_013905057.1"/>
</dbReference>
<feature type="repeat" description="WD" evidence="3">
    <location>
        <begin position="533"/>
        <end position="574"/>
    </location>
</feature>
<feature type="compositionally biased region" description="Basic residues" evidence="4">
    <location>
        <begin position="220"/>
        <end position="232"/>
    </location>
</feature>
<dbReference type="InterPro" id="IPR051242">
    <property type="entry name" value="WD-EF-hand_domain"/>
</dbReference>